<evidence type="ECO:0000313" key="3">
    <source>
        <dbReference type="EMBL" id="MDN4613255.1"/>
    </source>
</evidence>
<feature type="compositionally biased region" description="Basic and acidic residues" evidence="1">
    <location>
        <begin position="106"/>
        <end position="134"/>
    </location>
</feature>
<proteinExistence type="predicted"/>
<evidence type="ECO:0000313" key="4">
    <source>
        <dbReference type="Proteomes" id="UP001174208"/>
    </source>
</evidence>
<dbReference type="InterPro" id="IPR037205">
    <property type="entry name" value="ChaB_sf"/>
</dbReference>
<feature type="region of interest" description="Disordered" evidence="1">
    <location>
        <begin position="1"/>
        <end position="20"/>
    </location>
</feature>
<sequence>MPASEELPSTLARSPKHAQEVWSAAHDAAVGEYGEGERAHRTAFAALKHQYEKVGDHWEEKEQRGPSDRKAEGGVGTRAQTQEGVDANASKEHLMDIARRLDIAGRSTMKKDELVEAIKRENRRETAARRRSDAASDGASGSEGGR</sequence>
<evidence type="ECO:0000256" key="1">
    <source>
        <dbReference type="SAM" id="MobiDB-lite"/>
    </source>
</evidence>
<dbReference type="RefSeq" id="WP_301212737.1">
    <property type="nucleotide sequence ID" value="NZ_JAROCF010000001.1"/>
</dbReference>
<gene>
    <name evidence="3" type="ORF">P5G50_02215</name>
</gene>
<evidence type="ECO:0000259" key="2">
    <source>
        <dbReference type="Pfam" id="PF07498"/>
    </source>
</evidence>
<name>A0ABT8K732_9MICO</name>
<dbReference type="Pfam" id="PF07498">
    <property type="entry name" value="Rho_N"/>
    <property type="match status" value="1"/>
</dbReference>
<dbReference type="Gene3D" id="1.10.1740.70">
    <property type="entry name" value="ChaB"/>
    <property type="match status" value="1"/>
</dbReference>
<feature type="domain" description="Rho termination factor-like N-terminal" evidence="2">
    <location>
        <begin position="94"/>
        <end position="121"/>
    </location>
</feature>
<dbReference type="EMBL" id="JAROCF010000001">
    <property type="protein sequence ID" value="MDN4613255.1"/>
    <property type="molecule type" value="Genomic_DNA"/>
</dbReference>
<feature type="region of interest" description="Disordered" evidence="1">
    <location>
        <begin position="54"/>
        <end position="91"/>
    </location>
</feature>
<keyword evidence="4" id="KW-1185">Reference proteome</keyword>
<dbReference type="Pfam" id="PF06150">
    <property type="entry name" value="ChaB"/>
    <property type="match status" value="1"/>
</dbReference>
<reference evidence="3" key="1">
    <citation type="submission" date="2023-06" db="EMBL/GenBank/DDBJ databases">
        <title>MT1 and MT2 Draft Genomes of Novel Species.</title>
        <authorList>
            <person name="Venkateswaran K."/>
        </authorList>
    </citation>
    <scope>NUCLEOTIDE SEQUENCE</scope>
    <source>
        <strain evidence="3">F6_8S_P_1B</strain>
    </source>
</reference>
<dbReference type="InterPro" id="IPR011112">
    <property type="entry name" value="Rho-like_N"/>
</dbReference>
<dbReference type="InterPro" id="IPR009317">
    <property type="entry name" value="ChaB"/>
</dbReference>
<accession>A0ABT8K732</accession>
<organism evidence="3 4">
    <name type="scientific">Leifsonia williamsii</name>
    <dbReference type="NCBI Taxonomy" id="3035919"/>
    <lineage>
        <taxon>Bacteria</taxon>
        <taxon>Bacillati</taxon>
        <taxon>Actinomycetota</taxon>
        <taxon>Actinomycetes</taxon>
        <taxon>Micrococcales</taxon>
        <taxon>Microbacteriaceae</taxon>
        <taxon>Leifsonia</taxon>
    </lineage>
</organism>
<feature type="region of interest" description="Disordered" evidence="1">
    <location>
        <begin position="106"/>
        <end position="146"/>
    </location>
</feature>
<dbReference type="SUPFAM" id="SSF140376">
    <property type="entry name" value="ChaB-like"/>
    <property type="match status" value="1"/>
</dbReference>
<dbReference type="Proteomes" id="UP001174208">
    <property type="component" value="Unassembled WGS sequence"/>
</dbReference>
<feature type="compositionally biased region" description="Basic and acidic residues" evidence="1">
    <location>
        <begin position="54"/>
        <end position="72"/>
    </location>
</feature>
<protein>
    <submittedName>
        <fullName evidence="3">ChaB family protein</fullName>
    </submittedName>
</protein>
<comment type="caution">
    <text evidence="3">The sequence shown here is derived from an EMBL/GenBank/DDBJ whole genome shotgun (WGS) entry which is preliminary data.</text>
</comment>